<organism evidence="2 3">
    <name type="scientific">Arthrobacter burdickii</name>
    <dbReference type="NCBI Taxonomy" id="3035920"/>
    <lineage>
        <taxon>Bacteria</taxon>
        <taxon>Bacillati</taxon>
        <taxon>Actinomycetota</taxon>
        <taxon>Actinomycetes</taxon>
        <taxon>Micrococcales</taxon>
        <taxon>Micrococcaceae</taxon>
        <taxon>Arthrobacter</taxon>
    </lineage>
</organism>
<keyword evidence="3" id="KW-1185">Reference proteome</keyword>
<evidence type="ECO:0000313" key="2">
    <source>
        <dbReference type="EMBL" id="MDN4610177.1"/>
    </source>
</evidence>
<protein>
    <submittedName>
        <fullName evidence="2">Uncharacterized protein</fullName>
    </submittedName>
</protein>
<dbReference type="RefSeq" id="WP_301225156.1">
    <property type="nucleotide sequence ID" value="NZ_JAROCG010000001.1"/>
</dbReference>
<keyword evidence="1" id="KW-0812">Transmembrane</keyword>
<reference evidence="2" key="1">
    <citation type="submission" date="2023-06" db="EMBL/GenBank/DDBJ databases">
        <title>MT1 and MT2 Draft Genomes of Novel Species.</title>
        <authorList>
            <person name="Venkateswaran K."/>
        </authorList>
    </citation>
    <scope>NUCLEOTIDE SEQUENCE</scope>
    <source>
        <strain evidence="2">IIF3SC-B10</strain>
    </source>
</reference>
<proteinExistence type="predicted"/>
<dbReference type="Proteomes" id="UP001174209">
    <property type="component" value="Unassembled WGS sequence"/>
</dbReference>
<evidence type="ECO:0000256" key="1">
    <source>
        <dbReference type="SAM" id="Phobius"/>
    </source>
</evidence>
<feature type="transmembrane region" description="Helical" evidence="1">
    <location>
        <begin position="26"/>
        <end position="49"/>
    </location>
</feature>
<comment type="caution">
    <text evidence="2">The sequence shown here is derived from an EMBL/GenBank/DDBJ whole genome shotgun (WGS) entry which is preliminary data.</text>
</comment>
<name>A0ABT8JZB8_9MICC</name>
<evidence type="ECO:0000313" key="3">
    <source>
        <dbReference type="Proteomes" id="UP001174209"/>
    </source>
</evidence>
<keyword evidence="1" id="KW-0472">Membrane</keyword>
<dbReference type="EMBL" id="JAROCG010000001">
    <property type="protein sequence ID" value="MDN4610177.1"/>
    <property type="molecule type" value="Genomic_DNA"/>
</dbReference>
<accession>A0ABT8JZB8</accession>
<gene>
    <name evidence="2" type="ORF">P5G52_04780</name>
</gene>
<sequence>MFPTAAGPIIPTGILLPESVLSSSEFAILAAFVAINTVVYASLALANILPRIYPTDWVTNRNRRTETRSIYPDSQV</sequence>
<keyword evidence="1" id="KW-1133">Transmembrane helix</keyword>